<evidence type="ECO:0000313" key="3">
    <source>
        <dbReference type="EMBL" id="CAB3383491.1"/>
    </source>
</evidence>
<accession>A0A8S1DRT8</accession>
<organism evidence="3 4">
    <name type="scientific">Cloeon dipterum</name>
    <dbReference type="NCBI Taxonomy" id="197152"/>
    <lineage>
        <taxon>Eukaryota</taxon>
        <taxon>Metazoa</taxon>
        <taxon>Ecdysozoa</taxon>
        <taxon>Arthropoda</taxon>
        <taxon>Hexapoda</taxon>
        <taxon>Insecta</taxon>
        <taxon>Pterygota</taxon>
        <taxon>Palaeoptera</taxon>
        <taxon>Ephemeroptera</taxon>
        <taxon>Pisciforma</taxon>
        <taxon>Baetidae</taxon>
        <taxon>Cloeon</taxon>
    </lineage>
</organism>
<keyword evidence="4" id="KW-1185">Reference proteome</keyword>
<proteinExistence type="predicted"/>
<comment type="caution">
    <text evidence="3">The sequence shown here is derived from an EMBL/GenBank/DDBJ whole genome shotgun (WGS) entry which is preliminary data.</text>
</comment>
<dbReference type="EMBL" id="CADEPI010000311">
    <property type="protein sequence ID" value="CAB3383491.1"/>
    <property type="molecule type" value="Genomic_DNA"/>
</dbReference>
<gene>
    <name evidence="3" type="ORF">CLODIP_2_CD07531</name>
</gene>
<reference evidence="3 4" key="1">
    <citation type="submission" date="2020-04" db="EMBL/GenBank/DDBJ databases">
        <authorList>
            <person name="Alioto T."/>
            <person name="Alioto T."/>
            <person name="Gomez Garrido J."/>
        </authorList>
    </citation>
    <scope>NUCLEOTIDE SEQUENCE [LARGE SCALE GENOMIC DNA]</scope>
</reference>
<feature type="transmembrane region" description="Helical" evidence="2">
    <location>
        <begin position="97"/>
        <end position="118"/>
    </location>
</feature>
<sequence>MQNIYQLLVCKALHCKMESPIDVDQPVNFTLSVQDLERIALGLAPEDPETPVPKLDLGDLAKTLENIESPALKCPKPQPIEQQERSPEKRRKENESLGSLGIVLVAVIVGGAFLGPLMEWLSNVITTD</sequence>
<evidence type="ECO:0000313" key="4">
    <source>
        <dbReference type="Proteomes" id="UP000494165"/>
    </source>
</evidence>
<evidence type="ECO:0000256" key="1">
    <source>
        <dbReference type="SAM" id="MobiDB-lite"/>
    </source>
</evidence>
<keyword evidence="2" id="KW-1133">Transmembrane helix</keyword>
<keyword evidence="2" id="KW-0812">Transmembrane</keyword>
<dbReference type="Proteomes" id="UP000494165">
    <property type="component" value="Unassembled WGS sequence"/>
</dbReference>
<keyword evidence="2" id="KW-0472">Membrane</keyword>
<evidence type="ECO:0000256" key="2">
    <source>
        <dbReference type="SAM" id="Phobius"/>
    </source>
</evidence>
<name>A0A8S1DRT8_9INSE</name>
<feature type="region of interest" description="Disordered" evidence="1">
    <location>
        <begin position="71"/>
        <end position="94"/>
    </location>
</feature>
<feature type="compositionally biased region" description="Basic and acidic residues" evidence="1">
    <location>
        <begin position="82"/>
        <end position="94"/>
    </location>
</feature>
<protein>
    <submittedName>
        <fullName evidence="3">Uncharacterized protein</fullName>
    </submittedName>
</protein>
<dbReference type="AlphaFoldDB" id="A0A8S1DRT8"/>